<sequence length="204" mass="21578">MRYRAVAVALVALAASGCGPAGGDSGGRDQGREQTVNMQQASDRADEILDATLAAVRPGVEARRGPSTDSICTDFKNDATGAGQVIRRRYVVTVISPERRGSFVGVVERHWKAQGYEISTVRPSKENPAVFANSPEGFQLTVKIGYKGQAFFSVASNCVTESEVVEPDREPFDPDSPEATGLPYIESPFWSAGTPVPSPSGGAG</sequence>
<proteinExistence type="predicted"/>
<gene>
    <name evidence="3" type="ORF">GCM10023329_11310</name>
</gene>
<organism evidence="3 4">
    <name type="scientific">Streptomyces sanyensis</name>
    <dbReference type="NCBI Taxonomy" id="568869"/>
    <lineage>
        <taxon>Bacteria</taxon>
        <taxon>Bacillati</taxon>
        <taxon>Actinomycetota</taxon>
        <taxon>Actinomycetes</taxon>
        <taxon>Kitasatosporales</taxon>
        <taxon>Streptomycetaceae</taxon>
        <taxon>Streptomyces</taxon>
    </lineage>
</organism>
<feature type="region of interest" description="Disordered" evidence="1">
    <location>
        <begin position="165"/>
        <end position="204"/>
    </location>
</feature>
<evidence type="ECO:0000313" key="4">
    <source>
        <dbReference type="Proteomes" id="UP001501147"/>
    </source>
</evidence>
<accession>A0ABP8ZUR1</accession>
<evidence type="ECO:0000256" key="2">
    <source>
        <dbReference type="SAM" id="SignalP"/>
    </source>
</evidence>
<comment type="caution">
    <text evidence="3">The sequence shown here is derived from an EMBL/GenBank/DDBJ whole genome shotgun (WGS) entry which is preliminary data.</text>
</comment>
<dbReference type="EMBL" id="BAABJV010000002">
    <property type="protein sequence ID" value="GAA4766781.1"/>
    <property type="molecule type" value="Genomic_DNA"/>
</dbReference>
<reference evidence="4" key="1">
    <citation type="journal article" date="2019" name="Int. J. Syst. Evol. Microbiol.">
        <title>The Global Catalogue of Microorganisms (GCM) 10K type strain sequencing project: providing services to taxonomists for standard genome sequencing and annotation.</title>
        <authorList>
            <consortium name="The Broad Institute Genomics Platform"/>
            <consortium name="The Broad Institute Genome Sequencing Center for Infectious Disease"/>
            <person name="Wu L."/>
            <person name="Ma J."/>
        </authorList>
    </citation>
    <scope>NUCLEOTIDE SEQUENCE [LARGE SCALE GENOMIC DNA]</scope>
    <source>
        <strain evidence="4">JCM 18324</strain>
    </source>
</reference>
<feature type="signal peptide" evidence="2">
    <location>
        <begin position="1"/>
        <end position="21"/>
    </location>
</feature>
<dbReference type="Proteomes" id="UP001501147">
    <property type="component" value="Unassembled WGS sequence"/>
</dbReference>
<keyword evidence="4" id="KW-1185">Reference proteome</keyword>
<keyword evidence="2" id="KW-0732">Signal</keyword>
<dbReference type="RefSeq" id="WP_345610145.1">
    <property type="nucleotide sequence ID" value="NZ_BAABJV010000002.1"/>
</dbReference>
<dbReference type="PROSITE" id="PS51257">
    <property type="entry name" value="PROKAR_LIPOPROTEIN"/>
    <property type="match status" value="1"/>
</dbReference>
<evidence type="ECO:0000313" key="3">
    <source>
        <dbReference type="EMBL" id="GAA4766781.1"/>
    </source>
</evidence>
<protein>
    <recommendedName>
        <fullName evidence="5">Lipoprotein</fullName>
    </recommendedName>
</protein>
<evidence type="ECO:0008006" key="5">
    <source>
        <dbReference type="Google" id="ProtNLM"/>
    </source>
</evidence>
<name>A0ABP8ZUR1_9ACTN</name>
<evidence type="ECO:0000256" key="1">
    <source>
        <dbReference type="SAM" id="MobiDB-lite"/>
    </source>
</evidence>
<feature type="chain" id="PRO_5045236437" description="Lipoprotein" evidence="2">
    <location>
        <begin position="22"/>
        <end position="204"/>
    </location>
</feature>